<evidence type="ECO:0000256" key="1">
    <source>
        <dbReference type="SAM" id="MobiDB-lite"/>
    </source>
</evidence>
<dbReference type="Proteomes" id="UP000620124">
    <property type="component" value="Unassembled WGS sequence"/>
</dbReference>
<feature type="region of interest" description="Disordered" evidence="1">
    <location>
        <begin position="224"/>
        <end position="243"/>
    </location>
</feature>
<evidence type="ECO:0000313" key="2">
    <source>
        <dbReference type="EMBL" id="KAF7365997.1"/>
    </source>
</evidence>
<comment type="caution">
    <text evidence="2">The sequence shown here is derived from an EMBL/GenBank/DDBJ whole genome shotgun (WGS) entry which is preliminary data.</text>
</comment>
<proteinExistence type="predicted"/>
<accession>A0A8H7DAV7</accession>
<dbReference type="AlphaFoldDB" id="A0A8H7DAV7"/>
<protein>
    <submittedName>
        <fullName evidence="2">Uncharacterized protein</fullName>
    </submittedName>
</protein>
<reference evidence="2" key="1">
    <citation type="submission" date="2020-05" db="EMBL/GenBank/DDBJ databases">
        <title>Mycena genomes resolve the evolution of fungal bioluminescence.</title>
        <authorList>
            <person name="Tsai I.J."/>
        </authorList>
    </citation>
    <scope>NUCLEOTIDE SEQUENCE</scope>
    <source>
        <strain evidence="2">CCC161011</strain>
    </source>
</reference>
<feature type="compositionally biased region" description="Polar residues" evidence="1">
    <location>
        <begin position="227"/>
        <end position="239"/>
    </location>
</feature>
<keyword evidence="3" id="KW-1185">Reference proteome</keyword>
<gene>
    <name evidence="2" type="ORF">MVEN_00475600</name>
</gene>
<dbReference type="EMBL" id="JACAZI010000003">
    <property type="protein sequence ID" value="KAF7365997.1"/>
    <property type="molecule type" value="Genomic_DNA"/>
</dbReference>
<evidence type="ECO:0000313" key="3">
    <source>
        <dbReference type="Proteomes" id="UP000620124"/>
    </source>
</evidence>
<feature type="compositionally biased region" description="Basic and acidic residues" evidence="1">
    <location>
        <begin position="297"/>
        <end position="310"/>
    </location>
</feature>
<dbReference type="OrthoDB" id="3020601at2759"/>
<name>A0A8H7DAV7_9AGAR</name>
<feature type="region of interest" description="Disordered" evidence="1">
    <location>
        <begin position="290"/>
        <end position="331"/>
    </location>
</feature>
<sequence>MKCSLYVSNVFLPDNRGATILATPNPLAVKPVAISLRGGEPTVKPQPPLIERIGLSLMKILQREYGDEYRPNRTVQQAKAVMEEINPYIAQRDPSDAIRALKTQLKGYLDGVSPFDRKKQPNESARDWWKNFLHRDDADILAALAVKIFSSNPVSMPDERAMSTVTWINSKNRNRQDISTVSNHLAIRGHSRMGSQKEGPRKSVTVNWRDIRATIHARPNVDKDSVFTENTSSPDTTTLDPIDPANDGLDWLNDGLPDLRTTAKDEFDLATEFDIKQYLHILADSIEGMAEASDTGTSERELRSGSDRVSLKAAADSVAPKEDEWSSWGPA</sequence>
<dbReference type="InterPro" id="IPR012337">
    <property type="entry name" value="RNaseH-like_sf"/>
</dbReference>
<organism evidence="2 3">
    <name type="scientific">Mycena venus</name>
    <dbReference type="NCBI Taxonomy" id="2733690"/>
    <lineage>
        <taxon>Eukaryota</taxon>
        <taxon>Fungi</taxon>
        <taxon>Dikarya</taxon>
        <taxon>Basidiomycota</taxon>
        <taxon>Agaricomycotina</taxon>
        <taxon>Agaricomycetes</taxon>
        <taxon>Agaricomycetidae</taxon>
        <taxon>Agaricales</taxon>
        <taxon>Marasmiineae</taxon>
        <taxon>Mycenaceae</taxon>
        <taxon>Mycena</taxon>
    </lineage>
</organism>
<dbReference type="SUPFAM" id="SSF53098">
    <property type="entry name" value="Ribonuclease H-like"/>
    <property type="match status" value="1"/>
</dbReference>